<keyword evidence="3" id="KW-1185">Reference proteome</keyword>
<dbReference type="OrthoDB" id="2020668at2759"/>
<name>A0A5J5ATX3_9ASTE</name>
<reference evidence="2 3" key="1">
    <citation type="submission" date="2019-09" db="EMBL/GenBank/DDBJ databases">
        <title>A chromosome-level genome assembly of the Chinese tupelo Nyssa sinensis.</title>
        <authorList>
            <person name="Yang X."/>
            <person name="Kang M."/>
            <person name="Yang Y."/>
            <person name="Xiong H."/>
            <person name="Wang M."/>
            <person name="Zhang Z."/>
            <person name="Wang Z."/>
            <person name="Wu H."/>
            <person name="Ma T."/>
            <person name="Liu J."/>
            <person name="Xi Z."/>
        </authorList>
    </citation>
    <scope>NUCLEOTIDE SEQUENCE [LARGE SCALE GENOMIC DNA]</scope>
    <source>
        <strain evidence="2">J267</strain>
        <tissue evidence="2">Leaf</tissue>
    </source>
</reference>
<dbReference type="PANTHER" id="PTHR33740">
    <property type="entry name" value="GPI-ANCHORED ADHESIN-LIKE PROTEIN"/>
    <property type="match status" value="1"/>
</dbReference>
<accession>A0A5J5ATX3</accession>
<organism evidence="2 3">
    <name type="scientific">Nyssa sinensis</name>
    <dbReference type="NCBI Taxonomy" id="561372"/>
    <lineage>
        <taxon>Eukaryota</taxon>
        <taxon>Viridiplantae</taxon>
        <taxon>Streptophyta</taxon>
        <taxon>Embryophyta</taxon>
        <taxon>Tracheophyta</taxon>
        <taxon>Spermatophyta</taxon>
        <taxon>Magnoliopsida</taxon>
        <taxon>eudicotyledons</taxon>
        <taxon>Gunneridae</taxon>
        <taxon>Pentapetalae</taxon>
        <taxon>asterids</taxon>
        <taxon>Cornales</taxon>
        <taxon>Nyssaceae</taxon>
        <taxon>Nyssa</taxon>
    </lineage>
</organism>
<protein>
    <submittedName>
        <fullName evidence="2">Uncharacterized protein</fullName>
    </submittedName>
</protein>
<evidence type="ECO:0000313" key="2">
    <source>
        <dbReference type="EMBL" id="KAA8533714.1"/>
    </source>
</evidence>
<evidence type="ECO:0000313" key="3">
    <source>
        <dbReference type="Proteomes" id="UP000325577"/>
    </source>
</evidence>
<gene>
    <name evidence="2" type="ORF">F0562_031231</name>
</gene>
<feature type="coiled-coil region" evidence="1">
    <location>
        <begin position="21"/>
        <end position="164"/>
    </location>
</feature>
<dbReference type="PANTHER" id="PTHR33740:SF3">
    <property type="entry name" value="GPI-ANCHORED ADHESIN-LIKE PROTEIN"/>
    <property type="match status" value="1"/>
</dbReference>
<dbReference type="AlphaFoldDB" id="A0A5J5ATX3"/>
<sequence>MAENAVAAHSALVAQVERDVNASFEKELSLEREKIDAVEKLAEAARQELERLRVERENENITLMKERVAVESEMEVLSRLRRAVEEQLQSLMSNKVEISYEKERLSKLRKEAEVENQEITRLQHELEVERKALSMARAWAEDEAKRAREQAKSLEEARDRWERQGIKVIVDNDLREEASAGVTWLSAGKQLSVEGTVSRAENLVNKLKAKGTQLVEETVSRAENLVDKLKAMAADVSGKSRETIDKIIQKMLFFISILKEWASSTGRQAGRVKDAALSEVGGSLQELQQSSAEFTSGLKEGAKRVAGDCREGVEKLTQRFKT</sequence>
<dbReference type="Proteomes" id="UP000325577">
    <property type="component" value="Linkage Group LG18"/>
</dbReference>
<evidence type="ECO:0000256" key="1">
    <source>
        <dbReference type="SAM" id="Coils"/>
    </source>
</evidence>
<dbReference type="EMBL" id="CM018041">
    <property type="protein sequence ID" value="KAA8533714.1"/>
    <property type="molecule type" value="Genomic_DNA"/>
</dbReference>
<proteinExistence type="predicted"/>
<keyword evidence="1" id="KW-0175">Coiled coil</keyword>